<sequence length="173" mass="20791">MEYTILILFIAFTILIIYFATKFLHKIMNKRYDFYKMFSIVLIAVFIPLLAYLISSEVINYWSQPTDEDRQRLGEMTTKVIYSEDFKKLEKTRIIYSIEPSVNRYNRQANNYLYDVYVKTDKETYGFNCDDLDKDDKDQQCKIVDISSWGYSEYSEEQPFFNGYRGYKNGIKR</sequence>
<keyword evidence="1" id="KW-0812">Transmembrane</keyword>
<dbReference type="EMBL" id="CP021059">
    <property type="protein sequence ID" value="ARQ06211.1"/>
    <property type="molecule type" value="Genomic_DNA"/>
</dbReference>
<protein>
    <submittedName>
        <fullName evidence="2">Uncharacterized protein</fullName>
    </submittedName>
</protein>
<proteinExistence type="predicted"/>
<reference evidence="2 3" key="1">
    <citation type="journal article" date="2017" name="Int. J. Syst. Evol. Microbiol.">
        <title>Macrococcus canis sp. nov., a skin bacterium associated with infections in dogs.</title>
        <authorList>
            <person name="Gobeli Brawand S."/>
            <person name="Cotting K."/>
            <person name="Gomez-Sanz E."/>
            <person name="Collaud A."/>
            <person name="Thomann A."/>
            <person name="Brodard I."/>
            <person name="Rodriguez-Campos S."/>
            <person name="Strauss C."/>
            <person name="Perreten V."/>
        </authorList>
    </citation>
    <scope>NUCLEOTIDE SEQUENCE [LARGE SCALE GENOMIC DNA]</scope>
    <source>
        <strain evidence="2 3">KM45013</strain>
    </source>
</reference>
<keyword evidence="1" id="KW-1133">Transmembrane helix</keyword>
<evidence type="ECO:0000313" key="2">
    <source>
        <dbReference type="EMBL" id="ARQ06211.1"/>
    </source>
</evidence>
<feature type="transmembrane region" description="Helical" evidence="1">
    <location>
        <begin position="6"/>
        <end position="25"/>
    </location>
</feature>
<evidence type="ECO:0000256" key="1">
    <source>
        <dbReference type="SAM" id="Phobius"/>
    </source>
</evidence>
<organism evidence="2 3">
    <name type="scientific">Macrococcoides canis</name>
    <dbReference type="NCBI Taxonomy" id="1855823"/>
    <lineage>
        <taxon>Bacteria</taxon>
        <taxon>Bacillati</taxon>
        <taxon>Bacillota</taxon>
        <taxon>Bacilli</taxon>
        <taxon>Bacillales</taxon>
        <taxon>Staphylococcaceae</taxon>
        <taxon>Macrococcoides</taxon>
    </lineage>
</organism>
<name>A0A1W7A9D3_9STAP</name>
<dbReference type="AlphaFoldDB" id="A0A1W7A9D3"/>
<evidence type="ECO:0000313" key="3">
    <source>
        <dbReference type="Proteomes" id="UP000194154"/>
    </source>
</evidence>
<dbReference type="KEGG" id="mcak:MCCS_05600"/>
<accession>A0A1W7A9D3</accession>
<keyword evidence="1" id="KW-0472">Membrane</keyword>
<gene>
    <name evidence="2" type="ORF">MCCS_05600</name>
</gene>
<dbReference type="STRING" id="1855823.MCCS_05600"/>
<keyword evidence="3" id="KW-1185">Reference proteome</keyword>
<dbReference type="Proteomes" id="UP000194154">
    <property type="component" value="Chromosome"/>
</dbReference>
<feature type="transmembrane region" description="Helical" evidence="1">
    <location>
        <begin position="37"/>
        <end position="55"/>
    </location>
</feature>